<organism evidence="2 3">
    <name type="scientific">Caerostris darwini</name>
    <dbReference type="NCBI Taxonomy" id="1538125"/>
    <lineage>
        <taxon>Eukaryota</taxon>
        <taxon>Metazoa</taxon>
        <taxon>Ecdysozoa</taxon>
        <taxon>Arthropoda</taxon>
        <taxon>Chelicerata</taxon>
        <taxon>Arachnida</taxon>
        <taxon>Araneae</taxon>
        <taxon>Araneomorphae</taxon>
        <taxon>Entelegynae</taxon>
        <taxon>Araneoidea</taxon>
        <taxon>Araneidae</taxon>
        <taxon>Caerostris</taxon>
    </lineage>
</organism>
<feature type="region of interest" description="Disordered" evidence="1">
    <location>
        <begin position="89"/>
        <end position="115"/>
    </location>
</feature>
<protein>
    <submittedName>
        <fullName evidence="2">Uncharacterized protein</fullName>
    </submittedName>
</protein>
<dbReference type="Proteomes" id="UP001054837">
    <property type="component" value="Unassembled WGS sequence"/>
</dbReference>
<evidence type="ECO:0000313" key="3">
    <source>
        <dbReference type="Proteomes" id="UP001054837"/>
    </source>
</evidence>
<proteinExistence type="predicted"/>
<reference evidence="2 3" key="1">
    <citation type="submission" date="2021-06" db="EMBL/GenBank/DDBJ databases">
        <title>Caerostris darwini draft genome.</title>
        <authorList>
            <person name="Kono N."/>
            <person name="Arakawa K."/>
        </authorList>
    </citation>
    <scope>NUCLEOTIDE SEQUENCE [LARGE SCALE GENOMIC DNA]</scope>
</reference>
<keyword evidence="3" id="KW-1185">Reference proteome</keyword>
<evidence type="ECO:0000256" key="1">
    <source>
        <dbReference type="SAM" id="MobiDB-lite"/>
    </source>
</evidence>
<gene>
    <name evidence="2" type="ORF">CDAR_556561</name>
</gene>
<evidence type="ECO:0000313" key="2">
    <source>
        <dbReference type="EMBL" id="GIY50869.1"/>
    </source>
</evidence>
<dbReference type="AlphaFoldDB" id="A0AAV4TXH4"/>
<comment type="caution">
    <text evidence="2">The sequence shown here is derived from an EMBL/GenBank/DDBJ whole genome shotgun (WGS) entry which is preliminary data.</text>
</comment>
<accession>A0AAV4TXH4</accession>
<dbReference type="EMBL" id="BPLQ01010462">
    <property type="protein sequence ID" value="GIY50869.1"/>
    <property type="molecule type" value="Genomic_DNA"/>
</dbReference>
<sequence>MEIQFMSNKTFPNSTHTYNQILQNLFHSIWSYTVKIPHLNFRISIAEVLSNILGSMESLLVAPANKIYPVKAMVKIKFVAVPHTAQPIAASQSSSDRKYLPSAGFDINRTGKIPG</sequence>
<name>A0AAV4TXH4_9ARAC</name>